<accession>A0A7C4JL19</accession>
<dbReference type="EMBL" id="DTBE01000017">
    <property type="protein sequence ID" value="HGQ59227.1"/>
    <property type="molecule type" value="Genomic_DNA"/>
</dbReference>
<evidence type="ECO:0000313" key="2">
    <source>
        <dbReference type="EMBL" id="HGQ73746.1"/>
    </source>
</evidence>
<sequence length="234" mass="27680">MSEKRTYRITIELDPDTYRKLVDKALSEGYSIIADYVIHVIKNSLAVPAPSTTQASLDDFYTRLKPRIERMIQDQLNEFMKLISDIRSKVADLYDKYDQLSQMIKSIAEKENLLKQQSEVKRKTGIERLREEKVLFESSLPAKINREKFFAYLEREGAVILKLAKERVAVDREFWNYFKNKIFEELSTDDEEELKNILGSKGYELFKRIRDDLLIFFDKKKMKWVAVDKNISLK</sequence>
<dbReference type="AlphaFoldDB" id="A0A7C4JL19"/>
<dbReference type="EMBL" id="DTBP01000013">
    <property type="protein sequence ID" value="HGQ73746.1"/>
    <property type="molecule type" value="Genomic_DNA"/>
</dbReference>
<proteinExistence type="predicted"/>
<gene>
    <name evidence="1" type="ORF">ENU09_00655</name>
    <name evidence="2" type="ORF">ENU20_01535</name>
</gene>
<reference evidence="2" key="1">
    <citation type="journal article" date="2020" name="mSystems">
        <title>Genome- and Community-Level Interaction Insights into Carbon Utilization and Element Cycling Functions of Hydrothermarchaeota in Hydrothermal Sediment.</title>
        <authorList>
            <person name="Zhou Z."/>
            <person name="Liu Y."/>
            <person name="Xu W."/>
            <person name="Pan J."/>
            <person name="Luo Z.H."/>
            <person name="Li M."/>
        </authorList>
    </citation>
    <scope>NUCLEOTIDE SEQUENCE [LARGE SCALE GENOMIC DNA]</scope>
    <source>
        <strain evidence="1">SpSt-638</strain>
        <strain evidence="2">SpSt-648</strain>
    </source>
</reference>
<name>A0A7C4JL19_STAMA</name>
<comment type="caution">
    <text evidence="2">The sequence shown here is derived from an EMBL/GenBank/DDBJ whole genome shotgun (WGS) entry which is preliminary data.</text>
</comment>
<protein>
    <submittedName>
        <fullName evidence="2">CopG family transcriptional regulator</fullName>
    </submittedName>
</protein>
<evidence type="ECO:0000313" key="1">
    <source>
        <dbReference type="EMBL" id="HGQ59227.1"/>
    </source>
</evidence>
<organism evidence="2">
    <name type="scientific">Staphylothermus marinus</name>
    <dbReference type="NCBI Taxonomy" id="2280"/>
    <lineage>
        <taxon>Archaea</taxon>
        <taxon>Thermoproteota</taxon>
        <taxon>Thermoprotei</taxon>
        <taxon>Desulfurococcales</taxon>
        <taxon>Desulfurococcaceae</taxon>
        <taxon>Staphylothermus</taxon>
    </lineage>
</organism>